<sequence>MGVNLRQNLLTMDFRIWITENGYEFQPFPTPLCLNKLYFANDVLKTKNRNYEKNLNEDFTDSLVSILPHSRSHGTAVTNDSDIVAIVAVITNVVSGVVQSVFQVVGRSATVQNFGVGASSASTIDEFARGGHATAADGPVDLMKKKISSKISVVGFGYESAICADYIVAAHCQWQNEA</sequence>
<protein>
    <submittedName>
        <fullName evidence="2">Uncharacterized protein</fullName>
    </submittedName>
</protein>
<keyword evidence="1" id="KW-1185">Reference proteome</keyword>
<evidence type="ECO:0000313" key="2">
    <source>
        <dbReference type="WBParaSite" id="nRc.2.0.1.t16061-RA"/>
    </source>
</evidence>
<dbReference type="Proteomes" id="UP000887565">
    <property type="component" value="Unplaced"/>
</dbReference>
<proteinExistence type="predicted"/>
<evidence type="ECO:0000313" key="1">
    <source>
        <dbReference type="Proteomes" id="UP000887565"/>
    </source>
</evidence>
<dbReference type="WBParaSite" id="nRc.2.0.1.t16061-RA">
    <property type="protein sequence ID" value="nRc.2.0.1.t16061-RA"/>
    <property type="gene ID" value="nRc.2.0.1.g16061"/>
</dbReference>
<organism evidence="1 2">
    <name type="scientific">Romanomermis culicivorax</name>
    <name type="common">Nematode worm</name>
    <dbReference type="NCBI Taxonomy" id="13658"/>
    <lineage>
        <taxon>Eukaryota</taxon>
        <taxon>Metazoa</taxon>
        <taxon>Ecdysozoa</taxon>
        <taxon>Nematoda</taxon>
        <taxon>Enoplea</taxon>
        <taxon>Dorylaimia</taxon>
        <taxon>Mermithida</taxon>
        <taxon>Mermithoidea</taxon>
        <taxon>Mermithidae</taxon>
        <taxon>Romanomermis</taxon>
    </lineage>
</organism>
<accession>A0A915IQH8</accession>
<name>A0A915IQH8_ROMCU</name>
<reference evidence="2" key="1">
    <citation type="submission" date="2022-11" db="UniProtKB">
        <authorList>
            <consortium name="WormBaseParasite"/>
        </authorList>
    </citation>
    <scope>IDENTIFICATION</scope>
</reference>
<dbReference type="AlphaFoldDB" id="A0A915IQH8"/>